<feature type="compositionally biased region" description="Basic and acidic residues" evidence="1">
    <location>
        <begin position="302"/>
        <end position="311"/>
    </location>
</feature>
<name>A0A3N4I483_ASCIM</name>
<gene>
    <name evidence="2" type="ORF">BJ508DRAFT_181773</name>
</gene>
<dbReference type="Proteomes" id="UP000275078">
    <property type="component" value="Unassembled WGS sequence"/>
</dbReference>
<accession>A0A3N4I483</accession>
<feature type="region of interest" description="Disordered" evidence="1">
    <location>
        <begin position="302"/>
        <end position="329"/>
    </location>
</feature>
<protein>
    <submittedName>
        <fullName evidence="2">Uncharacterized protein</fullName>
    </submittedName>
</protein>
<evidence type="ECO:0000313" key="2">
    <source>
        <dbReference type="EMBL" id="RPA76654.1"/>
    </source>
</evidence>
<reference evidence="2 3" key="1">
    <citation type="journal article" date="2018" name="Nat. Ecol. Evol.">
        <title>Pezizomycetes genomes reveal the molecular basis of ectomycorrhizal truffle lifestyle.</title>
        <authorList>
            <person name="Murat C."/>
            <person name="Payen T."/>
            <person name="Noel B."/>
            <person name="Kuo A."/>
            <person name="Morin E."/>
            <person name="Chen J."/>
            <person name="Kohler A."/>
            <person name="Krizsan K."/>
            <person name="Balestrini R."/>
            <person name="Da Silva C."/>
            <person name="Montanini B."/>
            <person name="Hainaut M."/>
            <person name="Levati E."/>
            <person name="Barry K.W."/>
            <person name="Belfiori B."/>
            <person name="Cichocki N."/>
            <person name="Clum A."/>
            <person name="Dockter R.B."/>
            <person name="Fauchery L."/>
            <person name="Guy J."/>
            <person name="Iotti M."/>
            <person name="Le Tacon F."/>
            <person name="Lindquist E.A."/>
            <person name="Lipzen A."/>
            <person name="Malagnac F."/>
            <person name="Mello A."/>
            <person name="Molinier V."/>
            <person name="Miyauchi S."/>
            <person name="Poulain J."/>
            <person name="Riccioni C."/>
            <person name="Rubini A."/>
            <person name="Sitrit Y."/>
            <person name="Splivallo R."/>
            <person name="Traeger S."/>
            <person name="Wang M."/>
            <person name="Zifcakova L."/>
            <person name="Wipf D."/>
            <person name="Zambonelli A."/>
            <person name="Paolocci F."/>
            <person name="Nowrousian M."/>
            <person name="Ottonello S."/>
            <person name="Baldrian P."/>
            <person name="Spatafora J.W."/>
            <person name="Henrissat B."/>
            <person name="Nagy L.G."/>
            <person name="Aury J.M."/>
            <person name="Wincker P."/>
            <person name="Grigoriev I.V."/>
            <person name="Bonfante P."/>
            <person name="Martin F.M."/>
        </authorList>
    </citation>
    <scope>NUCLEOTIDE SEQUENCE [LARGE SCALE GENOMIC DNA]</scope>
    <source>
        <strain evidence="2 3">RN42</strain>
    </source>
</reference>
<sequence length="329" mass="37877">MASSIAASDGELASSSINQSTSLLEEKLEHENKEVELESYGEYKIYRYICGREDWPSSSLFSDAFETAITNFYQSVTPELLEYEMGGGSWITLQVVLDVFFDRSYPTQLRNVTEEYLTLFMVELSPLLKSLPHSPSPEEECQEEYEGNILAGKPGQWLWAASQVYLTYIFSHVAPSEGFRVAVHLQSRFEAGLLRDNQAHLVEIVLRLVMGVAKAWVLEVKPRHIEHLNGLRYWSSTEVKDAVQVLKDDLDQFHYVFAFFRDTRFRSERLEVLLVRYLRQLHDINMEVVEGLVSAEREYQLAPRRGPDNRPSRHTLRPEIPPSHDEAGE</sequence>
<evidence type="ECO:0000313" key="3">
    <source>
        <dbReference type="Proteomes" id="UP000275078"/>
    </source>
</evidence>
<proteinExistence type="predicted"/>
<evidence type="ECO:0000256" key="1">
    <source>
        <dbReference type="SAM" id="MobiDB-lite"/>
    </source>
</evidence>
<dbReference type="EMBL" id="ML119740">
    <property type="protein sequence ID" value="RPA76654.1"/>
    <property type="molecule type" value="Genomic_DNA"/>
</dbReference>
<organism evidence="2 3">
    <name type="scientific">Ascobolus immersus RN42</name>
    <dbReference type="NCBI Taxonomy" id="1160509"/>
    <lineage>
        <taxon>Eukaryota</taxon>
        <taxon>Fungi</taxon>
        <taxon>Dikarya</taxon>
        <taxon>Ascomycota</taxon>
        <taxon>Pezizomycotina</taxon>
        <taxon>Pezizomycetes</taxon>
        <taxon>Pezizales</taxon>
        <taxon>Ascobolaceae</taxon>
        <taxon>Ascobolus</taxon>
    </lineage>
</organism>
<dbReference type="AlphaFoldDB" id="A0A3N4I483"/>
<keyword evidence="3" id="KW-1185">Reference proteome</keyword>